<dbReference type="AlphaFoldDB" id="A4B998"/>
<dbReference type="PANTHER" id="PTHR47314:SF1">
    <property type="entry name" value="MALTOSE_MALTODEXTRIN TRANSPORT SYSTEM PERMEASE PROTEIN MALF"/>
    <property type="match status" value="1"/>
</dbReference>
<evidence type="ECO:0000256" key="6">
    <source>
        <dbReference type="ARBA" id="ARBA00022519"/>
    </source>
</evidence>
<dbReference type="Pfam" id="PF20872">
    <property type="entry name" value="MalF_N_TM"/>
    <property type="match status" value="1"/>
</dbReference>
<evidence type="ECO:0000256" key="8">
    <source>
        <dbReference type="ARBA" id="ARBA00022692"/>
    </source>
</evidence>
<feature type="transmembrane region" description="Helical" evidence="11">
    <location>
        <begin position="421"/>
        <end position="444"/>
    </location>
</feature>
<feature type="domain" description="ABC transmembrane type-1" evidence="13">
    <location>
        <begin position="289"/>
        <end position="512"/>
    </location>
</feature>
<dbReference type="GO" id="GO:0042956">
    <property type="term" value="P:maltodextrin transmembrane transport"/>
    <property type="evidence" value="ECO:0007669"/>
    <property type="project" value="TreeGrafter"/>
</dbReference>
<evidence type="ECO:0000256" key="7">
    <source>
        <dbReference type="ARBA" id="ARBA00022597"/>
    </source>
</evidence>
<dbReference type="InterPro" id="IPR047103">
    <property type="entry name" value="MalF_P2_sf"/>
</dbReference>
<gene>
    <name evidence="14" type="ORF">MED297_19967</name>
</gene>
<comment type="subunit">
    <text evidence="12">The complex is composed of two ATP-binding proteins (MalK), two transmembrane proteins (MalG and MalF) and a solute-binding protein (MalE).</text>
</comment>
<dbReference type="InterPro" id="IPR035277">
    <property type="entry name" value="MalF_N"/>
</dbReference>
<evidence type="ECO:0000256" key="1">
    <source>
        <dbReference type="ARBA" id="ARBA00002264"/>
    </source>
</evidence>
<dbReference type="RefSeq" id="WP_008044700.1">
    <property type="nucleotide sequence ID" value="NZ_CH724151.1"/>
</dbReference>
<dbReference type="Gene3D" id="1.10.3720.10">
    <property type="entry name" value="MetI-like"/>
    <property type="match status" value="1"/>
</dbReference>
<evidence type="ECO:0000256" key="2">
    <source>
        <dbReference type="ARBA" id="ARBA00004429"/>
    </source>
</evidence>
<proteinExistence type="inferred from homology"/>
<keyword evidence="10 11" id="KW-0472">Membrane</keyword>
<comment type="function">
    <text evidence="1 12">Part of the ABC transporter complex MalEFGK involved in maltose/maltodextrin import. Probably responsible for the translocation of the substrate across the membrane.</text>
</comment>
<evidence type="ECO:0000313" key="15">
    <source>
        <dbReference type="Proteomes" id="UP000005953"/>
    </source>
</evidence>
<dbReference type="Proteomes" id="UP000005953">
    <property type="component" value="Unassembled WGS sequence"/>
</dbReference>
<dbReference type="SUPFAM" id="SSF160964">
    <property type="entry name" value="MalF N-terminal region-like"/>
    <property type="match status" value="1"/>
</dbReference>
<keyword evidence="8 11" id="KW-0812">Transmembrane</keyword>
<keyword evidence="15" id="KW-1185">Reference proteome</keyword>
<dbReference type="CDD" id="cd06261">
    <property type="entry name" value="TM_PBP2"/>
    <property type="match status" value="1"/>
</dbReference>
<dbReference type="NCBIfam" id="NF008232">
    <property type="entry name" value="PRK10999.1"/>
    <property type="match status" value="1"/>
</dbReference>
<sequence>MANPNAIPMVPAAAAQEKWKTWLQYIIVGALTVFFSYVTLLMYAQGEVLYGSLIMVFTAVFTFIFLSERAYVWRYVFPGLIGVFAFVIFPIMYTLGLTFTNKSNLHLLSFDQAKSYFLDQTYIADGAQSYEIGLYEEGSAYRVVLESEQGTLFITENALPLTHVEPISERLTEIQSEPDLPQAERRATITYRNELDSLQLVLPDGTVLAKSKLREYSQNYPLWTENPDDPHQLTNQKDGTVLNASFEDGFFYDSEGEYYTPGFQVNIGFDNYVRVLTEDGMLAPFLQIFTWTMFFAIFTVVVTFFIGMTLASFVQWEPIKGRGIYQVLLILPYAVPSFILIMIFRALFNQNFGQINYVLELLFNISPEWNSDPNFTRTMILIVNLFLGYPYMFILSLGMLQSIPKDLYEASSLEGAGPLVNFFKITLPLVLRPMLPLMIASFAFNFNNFVLIQLLTRGGPIIIGSNPQAGETDLLVNYAFRLAFMGDTRDFALGATVSTFIFMMVGLFAVAYLKAAKIEVGIKK</sequence>
<dbReference type="GO" id="GO:1990060">
    <property type="term" value="C:maltose transport complex"/>
    <property type="evidence" value="ECO:0007669"/>
    <property type="project" value="TreeGrafter"/>
</dbReference>
<keyword evidence="5" id="KW-1003">Cell membrane</keyword>
<keyword evidence="7 12" id="KW-0762">Sugar transport</keyword>
<comment type="caution">
    <text evidence="14">The sequence shown here is derived from an EMBL/GenBank/DDBJ whole genome shotgun (WGS) entry which is preliminary data.</text>
</comment>
<evidence type="ECO:0000256" key="10">
    <source>
        <dbReference type="ARBA" id="ARBA00023136"/>
    </source>
</evidence>
<feature type="transmembrane region" description="Helical" evidence="11">
    <location>
        <begin position="323"/>
        <end position="348"/>
    </location>
</feature>
<dbReference type="PROSITE" id="PS50928">
    <property type="entry name" value="ABC_TM1"/>
    <property type="match status" value="1"/>
</dbReference>
<evidence type="ECO:0000256" key="9">
    <source>
        <dbReference type="ARBA" id="ARBA00022989"/>
    </source>
</evidence>
<evidence type="ECO:0000256" key="4">
    <source>
        <dbReference type="ARBA" id="ARBA00022448"/>
    </source>
</evidence>
<dbReference type="OrthoDB" id="9785347at2"/>
<evidence type="ECO:0000256" key="12">
    <source>
        <dbReference type="RuleBase" id="RU367050"/>
    </source>
</evidence>
<dbReference type="HOGENOM" id="CLU_016047_20_0_6"/>
<reference evidence="14 15" key="1">
    <citation type="submission" date="2006-02" db="EMBL/GenBank/DDBJ databases">
        <authorList>
            <person name="Pinhassi J."/>
            <person name="Pedros-Alio C."/>
            <person name="Ferriera S."/>
            <person name="Johnson J."/>
            <person name="Kravitz S."/>
            <person name="Halpern A."/>
            <person name="Remington K."/>
            <person name="Beeson K."/>
            <person name="Tran B."/>
            <person name="Rogers Y.-H."/>
            <person name="Friedman R."/>
            <person name="Venter J.C."/>
        </authorList>
    </citation>
    <scope>NUCLEOTIDE SEQUENCE [LARGE SCALE GENOMIC DNA]</scope>
    <source>
        <strain evidence="14 15">MED297</strain>
    </source>
</reference>
<feature type="transmembrane region" description="Helical" evidence="11">
    <location>
        <begin position="48"/>
        <end position="66"/>
    </location>
</feature>
<dbReference type="InterPro" id="IPR048464">
    <property type="entry name" value="MalF_N_TM"/>
</dbReference>
<dbReference type="SUPFAM" id="SSF161098">
    <property type="entry name" value="MetI-like"/>
    <property type="match status" value="1"/>
</dbReference>
<keyword evidence="9 11" id="KW-1133">Transmembrane helix</keyword>
<dbReference type="InterPro" id="IPR000515">
    <property type="entry name" value="MetI-like"/>
</dbReference>
<dbReference type="Pfam" id="PF14785">
    <property type="entry name" value="MalF_P2"/>
    <property type="match status" value="1"/>
</dbReference>
<feature type="transmembrane region" description="Helical" evidence="11">
    <location>
        <begin position="75"/>
        <end position="95"/>
    </location>
</feature>
<organism evidence="14 15">
    <name type="scientific">Reinekea blandensis MED297</name>
    <dbReference type="NCBI Taxonomy" id="314283"/>
    <lineage>
        <taxon>Bacteria</taxon>
        <taxon>Pseudomonadati</taxon>
        <taxon>Pseudomonadota</taxon>
        <taxon>Gammaproteobacteria</taxon>
        <taxon>Oceanospirillales</taxon>
        <taxon>Saccharospirillaceae</taxon>
        <taxon>Reinekea</taxon>
    </lineage>
</organism>
<dbReference type="EMBL" id="AAOE01000001">
    <property type="protein sequence ID" value="EAR11199.1"/>
    <property type="molecule type" value="Genomic_DNA"/>
</dbReference>
<dbReference type="Gene3D" id="1.20.58.370">
    <property type="entry name" value="MalF N-terminal region-like"/>
    <property type="match status" value="1"/>
</dbReference>
<dbReference type="Gene3D" id="3.10.650.10">
    <property type="entry name" value="MalF N-terminal region-like"/>
    <property type="match status" value="1"/>
</dbReference>
<accession>A4B998</accession>
<feature type="transmembrane region" description="Helical" evidence="11">
    <location>
        <begin position="491"/>
        <end position="513"/>
    </location>
</feature>
<comment type="subcellular location">
    <subcellularLocation>
        <location evidence="2 12">Cell inner membrane</location>
        <topology evidence="2 12">Multi-pass membrane protein</topology>
    </subcellularLocation>
    <subcellularLocation>
        <location evidence="11">Cell membrane</location>
        <topology evidence="11">Multi-pass membrane protein</topology>
    </subcellularLocation>
</comment>
<keyword evidence="4 11" id="KW-0813">Transport</keyword>
<dbReference type="InterPro" id="IPR029345">
    <property type="entry name" value="MalF_P2"/>
</dbReference>
<name>A4B998_9GAMM</name>
<evidence type="ECO:0000256" key="11">
    <source>
        <dbReference type="RuleBase" id="RU363032"/>
    </source>
</evidence>
<dbReference type="InterPro" id="IPR035906">
    <property type="entry name" value="MetI-like_sf"/>
</dbReference>
<evidence type="ECO:0000313" key="14">
    <source>
        <dbReference type="EMBL" id="EAR11199.1"/>
    </source>
</evidence>
<feature type="transmembrane region" description="Helical" evidence="11">
    <location>
        <begin position="288"/>
        <end position="311"/>
    </location>
</feature>
<dbReference type="PANTHER" id="PTHR47314">
    <property type="entry name" value="MALTOSE/MALTODEXTRIN TRANSPORT SYSTEM PERMEASE PROTEIN MALF"/>
    <property type="match status" value="1"/>
</dbReference>
<evidence type="ECO:0000256" key="5">
    <source>
        <dbReference type="ARBA" id="ARBA00022475"/>
    </source>
</evidence>
<dbReference type="GO" id="GO:0015423">
    <property type="term" value="F:ABC-type maltose transporter activity"/>
    <property type="evidence" value="ECO:0007669"/>
    <property type="project" value="TreeGrafter"/>
</dbReference>
<comment type="similarity">
    <text evidence="3 12">Belongs to the binding-protein-dependent transport system permease family. MalFG subfamily.</text>
</comment>
<dbReference type="STRING" id="314283.MED297_19967"/>
<keyword evidence="6 12" id="KW-0997">Cell inner membrane</keyword>
<dbReference type="Pfam" id="PF00528">
    <property type="entry name" value="BPD_transp_1"/>
    <property type="match status" value="1"/>
</dbReference>
<feature type="transmembrane region" description="Helical" evidence="11">
    <location>
        <begin position="22"/>
        <end position="42"/>
    </location>
</feature>
<evidence type="ECO:0000259" key="13">
    <source>
        <dbReference type="PROSITE" id="PS50928"/>
    </source>
</evidence>
<evidence type="ECO:0000256" key="3">
    <source>
        <dbReference type="ARBA" id="ARBA00009047"/>
    </source>
</evidence>
<dbReference type="Gene3D" id="2.40.430.10">
    <property type="entry name" value="D-maltodextrin-binding protein, MBP"/>
    <property type="match status" value="1"/>
</dbReference>
<protein>
    <recommendedName>
        <fullName evidence="12">Maltose/maltodextrin transport system permease protein</fullName>
    </recommendedName>
</protein>
<feature type="transmembrane region" description="Helical" evidence="11">
    <location>
        <begin position="379"/>
        <end position="400"/>
    </location>
</feature>